<keyword evidence="5 12" id="KW-0812">Transmembrane</keyword>
<dbReference type="HAMAP" id="MF_01393">
    <property type="entry name" value="ATP_synth_a_bact"/>
    <property type="match status" value="1"/>
</dbReference>
<feature type="transmembrane region" description="Helical" evidence="12">
    <location>
        <begin position="145"/>
        <end position="169"/>
    </location>
</feature>
<dbReference type="InterPro" id="IPR045083">
    <property type="entry name" value="ATP_synth_F0_asu_bact/mt"/>
</dbReference>
<keyword evidence="8" id="KW-0406">Ion transport</keyword>
<organism evidence="13">
    <name type="scientific">Dictyopteris divaricata</name>
    <dbReference type="NCBI Taxonomy" id="156996"/>
    <lineage>
        <taxon>Eukaryota</taxon>
        <taxon>Sar</taxon>
        <taxon>Stramenopiles</taxon>
        <taxon>Ochrophyta</taxon>
        <taxon>PX clade</taxon>
        <taxon>Phaeophyceae</taxon>
        <taxon>Dictyotales</taxon>
        <taxon>Dictyotaceae</taxon>
        <taxon>Dictyopteris</taxon>
    </lineage>
</organism>
<dbReference type="NCBIfam" id="TIGR01131">
    <property type="entry name" value="ATP_synt_6_or_A"/>
    <property type="match status" value="1"/>
</dbReference>
<name>A0A4Y5T8Z6_9PHAE</name>
<dbReference type="SUPFAM" id="SSF81336">
    <property type="entry name" value="F1F0 ATP synthase subunit A"/>
    <property type="match status" value="1"/>
</dbReference>
<evidence type="ECO:0000256" key="8">
    <source>
        <dbReference type="ARBA" id="ARBA00023065"/>
    </source>
</evidence>
<dbReference type="PROSITE" id="PS00449">
    <property type="entry name" value="ATPASE_A"/>
    <property type="match status" value="1"/>
</dbReference>
<dbReference type="GO" id="GO:0005743">
    <property type="term" value="C:mitochondrial inner membrane"/>
    <property type="evidence" value="ECO:0007669"/>
    <property type="project" value="UniProtKB-SubCell"/>
</dbReference>
<evidence type="ECO:0000256" key="5">
    <source>
        <dbReference type="ARBA" id="ARBA00022692"/>
    </source>
</evidence>
<dbReference type="NCBIfam" id="NF004482">
    <property type="entry name" value="PRK05815.2-4"/>
    <property type="match status" value="1"/>
</dbReference>
<keyword evidence="10" id="KW-0066">ATP synthesis</keyword>
<protein>
    <recommendedName>
        <fullName evidence="11">ATP synthase subunit a</fullName>
    </recommendedName>
</protein>
<dbReference type="CDD" id="cd00310">
    <property type="entry name" value="ATP-synt_Fo_a_6"/>
    <property type="match status" value="1"/>
</dbReference>
<keyword evidence="4" id="KW-0138">CF(0)</keyword>
<evidence type="ECO:0000256" key="7">
    <source>
        <dbReference type="ARBA" id="ARBA00022989"/>
    </source>
</evidence>
<evidence type="ECO:0000256" key="12">
    <source>
        <dbReference type="SAM" id="Phobius"/>
    </source>
</evidence>
<dbReference type="InterPro" id="IPR035908">
    <property type="entry name" value="F0_ATP_A_sf"/>
</dbReference>
<evidence type="ECO:0000256" key="9">
    <source>
        <dbReference type="ARBA" id="ARBA00023136"/>
    </source>
</evidence>
<dbReference type="InterPro" id="IPR000568">
    <property type="entry name" value="ATP_synth_F0_asu"/>
</dbReference>
<feature type="transmembrane region" description="Helical" evidence="12">
    <location>
        <begin position="116"/>
        <end position="138"/>
    </location>
</feature>
<sequence length="250" mass="27282">MFVFSPLEQFSILPLLSLSVTFIDFSITNAVLTSLISLGSAWCLYFLLSVFGLTIVPVRWQLILESLYETAAGLIWDSVGARGQKYFPFIFSIFLFVLLSNVSGLAPYSFTTTSHLVQTMVLAYTVFIGVMIICAGVHGFHMLSLFLPGGTSLGLAFLLVPIEIISYVFKPVSLAVRLFANMMAGHTLLKVIVGFAWSMIGSGGLLLIVHIVPLAVLVVLFGLELAVSLIQAYVFTILSCIYINDALVLH</sequence>
<evidence type="ECO:0000256" key="3">
    <source>
        <dbReference type="ARBA" id="ARBA00022448"/>
    </source>
</evidence>
<proteinExistence type="inferred from homology"/>
<evidence type="ECO:0000313" key="13">
    <source>
        <dbReference type="EMBL" id="QDB64132.1"/>
    </source>
</evidence>
<dbReference type="PRINTS" id="PR00123">
    <property type="entry name" value="ATPASEA"/>
</dbReference>
<dbReference type="GO" id="GO:0045259">
    <property type="term" value="C:proton-transporting ATP synthase complex"/>
    <property type="evidence" value="ECO:0007669"/>
    <property type="project" value="UniProtKB-KW"/>
</dbReference>
<evidence type="ECO:0000256" key="10">
    <source>
        <dbReference type="ARBA" id="ARBA00023310"/>
    </source>
</evidence>
<dbReference type="Pfam" id="PF00119">
    <property type="entry name" value="ATP-synt_A"/>
    <property type="match status" value="1"/>
</dbReference>
<feature type="transmembrane region" description="Helical" evidence="12">
    <location>
        <begin position="229"/>
        <end position="249"/>
    </location>
</feature>
<dbReference type="RefSeq" id="YP_009672647.1">
    <property type="nucleotide sequence ID" value="NC_043845.1"/>
</dbReference>
<evidence type="ECO:0000256" key="11">
    <source>
        <dbReference type="RuleBase" id="RU004450"/>
    </source>
</evidence>
<keyword evidence="13" id="KW-0496">Mitochondrion</keyword>
<evidence type="ECO:0000256" key="4">
    <source>
        <dbReference type="ARBA" id="ARBA00022547"/>
    </source>
</evidence>
<evidence type="ECO:0000256" key="6">
    <source>
        <dbReference type="ARBA" id="ARBA00022781"/>
    </source>
</evidence>
<dbReference type="InterPro" id="IPR023011">
    <property type="entry name" value="ATP_synth_F0_asu_AS"/>
</dbReference>
<dbReference type="PANTHER" id="PTHR11410:SF0">
    <property type="entry name" value="ATP SYNTHASE SUBUNIT A"/>
    <property type="match status" value="1"/>
</dbReference>
<dbReference type="PANTHER" id="PTHR11410">
    <property type="entry name" value="ATP SYNTHASE SUBUNIT A"/>
    <property type="match status" value="1"/>
</dbReference>
<feature type="transmembrane region" description="Helical" evidence="12">
    <location>
        <begin position="86"/>
        <end position="110"/>
    </location>
</feature>
<keyword evidence="9 12" id="KW-0472">Membrane</keyword>
<keyword evidence="6" id="KW-0375">Hydrogen ion transport</keyword>
<feature type="transmembrane region" description="Helical" evidence="12">
    <location>
        <begin position="38"/>
        <end position="58"/>
    </location>
</feature>
<evidence type="ECO:0000256" key="1">
    <source>
        <dbReference type="ARBA" id="ARBA00004448"/>
    </source>
</evidence>
<dbReference type="EMBL" id="MG940856">
    <property type="protein sequence ID" value="QDB64132.1"/>
    <property type="molecule type" value="Genomic_DNA"/>
</dbReference>
<comment type="subcellular location">
    <subcellularLocation>
        <location evidence="1 11">Mitochondrion inner membrane</location>
        <topology evidence="1 11">Multi-pass membrane protein</topology>
    </subcellularLocation>
</comment>
<gene>
    <name evidence="13" type="primary">atp6</name>
    <name evidence="13" type="ORF">DicdiMp23</name>
</gene>
<accession>A0A4Y5T8Z6</accession>
<keyword evidence="3" id="KW-0813">Transport</keyword>
<dbReference type="GeneID" id="40880706"/>
<dbReference type="AlphaFoldDB" id="A0A4Y5T8Z6"/>
<comment type="similarity">
    <text evidence="2">Belongs to the ATPase A chain family.</text>
</comment>
<reference evidence="13" key="1">
    <citation type="journal article" date="2019" name="J. Mol. Evol.">
        <title>Understanding the Evolution of Mitochondrial Genomes in Phaeophyceae Inferred from Mitogenomes of Ishige okamurae (Ishigeales) and Dictyopteris divaricata (Dictyotales).</title>
        <authorList>
            <person name="Liu F."/>
            <person name="Zhang Y."/>
            <person name="Bi Y."/>
            <person name="Chen W."/>
            <person name="Moejes F.W."/>
        </authorList>
    </citation>
    <scope>NUCLEOTIDE SEQUENCE</scope>
</reference>
<dbReference type="Gene3D" id="1.20.120.220">
    <property type="entry name" value="ATP synthase, F0 complex, subunit A"/>
    <property type="match status" value="1"/>
</dbReference>
<evidence type="ECO:0000256" key="2">
    <source>
        <dbReference type="ARBA" id="ARBA00006810"/>
    </source>
</evidence>
<geneLocation type="mitochondrion" evidence="13"/>
<dbReference type="FunFam" id="1.20.120.220:FF:000003">
    <property type="entry name" value="ATP synthase subunit a"/>
    <property type="match status" value="1"/>
</dbReference>
<keyword evidence="7 12" id="KW-1133">Transmembrane helix</keyword>
<feature type="transmembrane region" description="Helical" evidence="12">
    <location>
        <begin position="12"/>
        <end position="32"/>
    </location>
</feature>
<dbReference type="GO" id="GO:0046933">
    <property type="term" value="F:proton-transporting ATP synthase activity, rotational mechanism"/>
    <property type="evidence" value="ECO:0007669"/>
    <property type="project" value="TreeGrafter"/>
</dbReference>